<organism evidence="2 3">
    <name type="scientific">Myotis davidii</name>
    <name type="common">David's myotis</name>
    <dbReference type="NCBI Taxonomy" id="225400"/>
    <lineage>
        <taxon>Eukaryota</taxon>
        <taxon>Metazoa</taxon>
        <taxon>Chordata</taxon>
        <taxon>Craniata</taxon>
        <taxon>Vertebrata</taxon>
        <taxon>Euteleostomi</taxon>
        <taxon>Mammalia</taxon>
        <taxon>Eutheria</taxon>
        <taxon>Laurasiatheria</taxon>
        <taxon>Chiroptera</taxon>
        <taxon>Yangochiroptera</taxon>
        <taxon>Vespertilionidae</taxon>
        <taxon>Myotis</taxon>
    </lineage>
</organism>
<proteinExistence type="predicted"/>
<protein>
    <submittedName>
        <fullName evidence="2">Uncharacterized protein</fullName>
    </submittedName>
</protein>
<evidence type="ECO:0000313" key="3">
    <source>
        <dbReference type="Proteomes" id="UP000010556"/>
    </source>
</evidence>
<sequence>METSQTVAQERDKLYTLQSLALTTTPAPVAWERDNLDKPHAPWSQAPAAVPPPQERDKPPASQSQVPAAVPVAVAWVKPPAHGPLQGTSHTPRGPRHLRLHPS</sequence>
<name>L5MGV0_MYODS</name>
<dbReference type="EMBL" id="KB100319">
    <property type="protein sequence ID" value="ELK37601.1"/>
    <property type="molecule type" value="Genomic_DNA"/>
</dbReference>
<feature type="compositionally biased region" description="Basic and acidic residues" evidence="1">
    <location>
        <begin position="31"/>
        <end position="40"/>
    </location>
</feature>
<dbReference type="Proteomes" id="UP000010556">
    <property type="component" value="Unassembled WGS sequence"/>
</dbReference>
<evidence type="ECO:0000313" key="2">
    <source>
        <dbReference type="EMBL" id="ELK37601.1"/>
    </source>
</evidence>
<gene>
    <name evidence="2" type="ORF">MDA_GLEAN10013589</name>
</gene>
<feature type="compositionally biased region" description="Basic residues" evidence="1">
    <location>
        <begin position="93"/>
        <end position="103"/>
    </location>
</feature>
<feature type="region of interest" description="Disordered" evidence="1">
    <location>
        <begin position="79"/>
        <end position="103"/>
    </location>
</feature>
<evidence type="ECO:0000256" key="1">
    <source>
        <dbReference type="SAM" id="MobiDB-lite"/>
    </source>
</evidence>
<accession>L5MGV0</accession>
<feature type="region of interest" description="Disordered" evidence="1">
    <location>
        <begin position="30"/>
        <end position="67"/>
    </location>
</feature>
<dbReference type="AlphaFoldDB" id="L5MGV0"/>
<keyword evidence="3" id="KW-1185">Reference proteome</keyword>
<reference evidence="3" key="1">
    <citation type="journal article" date="2013" name="Science">
        <title>Comparative analysis of bat genomes provides insight into the evolution of flight and immunity.</title>
        <authorList>
            <person name="Zhang G."/>
            <person name="Cowled C."/>
            <person name="Shi Z."/>
            <person name="Huang Z."/>
            <person name="Bishop-Lilly K.A."/>
            <person name="Fang X."/>
            <person name="Wynne J.W."/>
            <person name="Xiong Z."/>
            <person name="Baker M.L."/>
            <person name="Zhao W."/>
            <person name="Tachedjian M."/>
            <person name="Zhu Y."/>
            <person name="Zhou P."/>
            <person name="Jiang X."/>
            <person name="Ng J."/>
            <person name="Yang L."/>
            <person name="Wu L."/>
            <person name="Xiao J."/>
            <person name="Feng Y."/>
            <person name="Chen Y."/>
            <person name="Sun X."/>
            <person name="Zhang Y."/>
            <person name="Marsh G.A."/>
            <person name="Crameri G."/>
            <person name="Broder C.C."/>
            <person name="Frey K.G."/>
            <person name="Wang L.F."/>
            <person name="Wang J."/>
        </authorList>
    </citation>
    <scope>NUCLEOTIDE SEQUENCE [LARGE SCALE GENOMIC DNA]</scope>
</reference>